<organism evidence="2 3">
    <name type="scientific">Tepidibacter hydrothermalis</name>
    <dbReference type="NCBI Taxonomy" id="3036126"/>
    <lineage>
        <taxon>Bacteria</taxon>
        <taxon>Bacillati</taxon>
        <taxon>Bacillota</taxon>
        <taxon>Clostridia</taxon>
        <taxon>Peptostreptococcales</taxon>
        <taxon>Peptostreptococcaceae</taxon>
        <taxon>Tepidibacter</taxon>
    </lineage>
</organism>
<accession>A0ABY8ECQ6</accession>
<reference evidence="2 3" key="1">
    <citation type="submission" date="2023-03" db="EMBL/GenBank/DDBJ databases">
        <title>Complete genome sequence of Tepidibacter sp. SWIR-1, isolated from a deep-sea hydrothermal vent.</title>
        <authorList>
            <person name="Li X."/>
        </authorList>
    </citation>
    <scope>NUCLEOTIDE SEQUENCE [LARGE SCALE GENOMIC DNA]</scope>
    <source>
        <strain evidence="2 3">SWIR-1</strain>
    </source>
</reference>
<evidence type="ECO:0000313" key="2">
    <source>
        <dbReference type="EMBL" id="WFD10704.1"/>
    </source>
</evidence>
<dbReference type="Proteomes" id="UP001222800">
    <property type="component" value="Chromosome"/>
</dbReference>
<name>A0ABY8ECQ6_9FIRM</name>
<dbReference type="PANTHER" id="PTHR42956:SF1">
    <property type="entry name" value="NITROGENASE IRON-MOLYBDENUM COFACTOR BIOSYNTHESIS PROTEIN NIFE"/>
    <property type="match status" value="1"/>
</dbReference>
<evidence type="ECO:0000259" key="1">
    <source>
        <dbReference type="Pfam" id="PF00148"/>
    </source>
</evidence>
<dbReference type="EMBL" id="CP120733">
    <property type="protein sequence ID" value="WFD10704.1"/>
    <property type="molecule type" value="Genomic_DNA"/>
</dbReference>
<keyword evidence="3" id="KW-1185">Reference proteome</keyword>
<dbReference type="SUPFAM" id="SSF53807">
    <property type="entry name" value="Helical backbone' metal receptor"/>
    <property type="match status" value="1"/>
</dbReference>
<protein>
    <submittedName>
        <fullName evidence="2">Nitrogenase component 1</fullName>
    </submittedName>
</protein>
<dbReference type="InterPro" id="IPR049939">
    <property type="entry name" value="NifE-like"/>
</dbReference>
<evidence type="ECO:0000313" key="3">
    <source>
        <dbReference type="Proteomes" id="UP001222800"/>
    </source>
</evidence>
<feature type="domain" description="Nitrogenase/oxidoreductase component 1" evidence="1">
    <location>
        <begin position="14"/>
        <end position="428"/>
    </location>
</feature>
<dbReference type="RefSeq" id="WP_277732671.1">
    <property type="nucleotide sequence ID" value="NZ_CP120733.1"/>
</dbReference>
<sequence length="430" mass="48975">MKFYSKNITPDSLTGAVFALEGIKNSIVLLNSPTGCKFYHSAISDYQYTRQLEFDPLNYPEKFYFGQPRVPCTYLDKDDYVYGSKYKLEEILDFIKDKDTDLIAVINSPGASLIGDDLNGILYRKIKDKPYISIETTAFSQSFYKGFQNSLISLLKNLNLEEYHNNNEKTVNIIGVSIYDKYYEGDIKEIKRLLNLCNIKVNCVLCADTNFNTLKNINKASLNIVLYPELGIDIAEYLKQKYSISYFSFDKGLPIGFDLTEEFIKSICEIMNSDCTDFITEIEKARAKSYIHISRLNSLTGLPKGSTFSIESTSSKAYSYTNFLIEYFGMIPNCINFIEDDPNLFKNNLKSLLRDYSIEDVLNKNIYETKSDLVFSNGNTISQLKLNNHIFSGIEIDLPSLGYIDIIPKTHLGIKGSLLLVEQVLNGINF</sequence>
<dbReference type="Pfam" id="PF00148">
    <property type="entry name" value="Oxidored_nitro"/>
    <property type="match status" value="1"/>
</dbReference>
<dbReference type="InterPro" id="IPR000510">
    <property type="entry name" value="Nase/OxRdtase_comp1"/>
</dbReference>
<dbReference type="PANTHER" id="PTHR42956">
    <property type="entry name" value="NITROGENASE IRON-MOLYBDENUM COFACTOR BIOSYNTHESIS PROTEIN NIFE"/>
    <property type="match status" value="1"/>
</dbReference>
<gene>
    <name evidence="2" type="ORF">P4S50_01125</name>
</gene>
<dbReference type="Gene3D" id="3.40.50.1980">
    <property type="entry name" value="Nitrogenase molybdenum iron protein domain"/>
    <property type="match status" value="2"/>
</dbReference>
<proteinExistence type="predicted"/>